<dbReference type="GO" id="GO:1990904">
    <property type="term" value="C:ribonucleoprotein complex"/>
    <property type="evidence" value="ECO:0007669"/>
    <property type="project" value="UniProtKB-KW"/>
</dbReference>
<dbReference type="GO" id="GO:0006412">
    <property type="term" value="P:translation"/>
    <property type="evidence" value="ECO:0007669"/>
    <property type="project" value="InterPro"/>
</dbReference>
<evidence type="ECO:0000256" key="4">
    <source>
        <dbReference type="PIRNR" id="PIRNR002148"/>
    </source>
</evidence>
<comment type="similarity">
    <text evidence="1 4">Belongs to the eukaryotic ribosomal protein eS21 family.</text>
</comment>
<keyword evidence="4" id="KW-0698">rRNA processing</keyword>
<dbReference type="InterPro" id="IPR038579">
    <property type="entry name" value="Ribosomal_eS21_sf"/>
</dbReference>
<dbReference type="Gene3D" id="3.30.1230.20">
    <property type="match status" value="1"/>
</dbReference>
<accession>A0A9P5MTN0</accession>
<comment type="subunit">
    <text evidence="4">Component of the small ribosomal subunit.</text>
</comment>
<organism evidence="5 6">
    <name type="scientific">Russula ochroleuca</name>
    <dbReference type="NCBI Taxonomy" id="152965"/>
    <lineage>
        <taxon>Eukaryota</taxon>
        <taxon>Fungi</taxon>
        <taxon>Dikarya</taxon>
        <taxon>Basidiomycota</taxon>
        <taxon>Agaricomycotina</taxon>
        <taxon>Agaricomycetes</taxon>
        <taxon>Russulales</taxon>
        <taxon>Russulaceae</taxon>
        <taxon>Russula</taxon>
    </lineage>
</organism>
<name>A0A9P5MTN0_9AGAM</name>
<dbReference type="Pfam" id="PF01249">
    <property type="entry name" value="Ribosomal_S21e"/>
    <property type="match status" value="1"/>
</dbReference>
<dbReference type="PANTHER" id="PTHR10442">
    <property type="entry name" value="40S RIBOSOMAL PROTEIN S21"/>
    <property type="match status" value="1"/>
</dbReference>
<evidence type="ECO:0000256" key="1">
    <source>
        <dbReference type="ARBA" id="ARBA00010228"/>
    </source>
</evidence>
<evidence type="ECO:0000313" key="6">
    <source>
        <dbReference type="Proteomes" id="UP000759537"/>
    </source>
</evidence>
<dbReference type="AlphaFoldDB" id="A0A9P5MTN0"/>
<keyword evidence="6" id="KW-1185">Reference proteome</keyword>
<reference evidence="5" key="2">
    <citation type="journal article" date="2020" name="Nat. Commun.">
        <title>Large-scale genome sequencing of mycorrhizal fungi provides insights into the early evolution of symbiotic traits.</title>
        <authorList>
            <person name="Miyauchi S."/>
            <person name="Kiss E."/>
            <person name="Kuo A."/>
            <person name="Drula E."/>
            <person name="Kohler A."/>
            <person name="Sanchez-Garcia M."/>
            <person name="Morin E."/>
            <person name="Andreopoulos B."/>
            <person name="Barry K.W."/>
            <person name="Bonito G."/>
            <person name="Buee M."/>
            <person name="Carver A."/>
            <person name="Chen C."/>
            <person name="Cichocki N."/>
            <person name="Clum A."/>
            <person name="Culley D."/>
            <person name="Crous P.W."/>
            <person name="Fauchery L."/>
            <person name="Girlanda M."/>
            <person name="Hayes R.D."/>
            <person name="Keri Z."/>
            <person name="LaButti K."/>
            <person name="Lipzen A."/>
            <person name="Lombard V."/>
            <person name="Magnuson J."/>
            <person name="Maillard F."/>
            <person name="Murat C."/>
            <person name="Nolan M."/>
            <person name="Ohm R.A."/>
            <person name="Pangilinan J."/>
            <person name="Pereira M.F."/>
            <person name="Perotto S."/>
            <person name="Peter M."/>
            <person name="Pfister S."/>
            <person name="Riley R."/>
            <person name="Sitrit Y."/>
            <person name="Stielow J.B."/>
            <person name="Szollosi G."/>
            <person name="Zifcakova L."/>
            <person name="Stursova M."/>
            <person name="Spatafora J.W."/>
            <person name="Tedersoo L."/>
            <person name="Vaario L.M."/>
            <person name="Yamada A."/>
            <person name="Yan M."/>
            <person name="Wang P."/>
            <person name="Xu J."/>
            <person name="Bruns T."/>
            <person name="Baldrian P."/>
            <person name="Vilgalys R."/>
            <person name="Dunand C."/>
            <person name="Henrissat B."/>
            <person name="Grigoriev I.V."/>
            <person name="Hibbett D."/>
            <person name="Nagy L.G."/>
            <person name="Martin F.M."/>
        </authorList>
    </citation>
    <scope>NUCLEOTIDE SEQUENCE</scope>
    <source>
        <strain evidence="5">Prilba</strain>
    </source>
</reference>
<evidence type="ECO:0000256" key="2">
    <source>
        <dbReference type="ARBA" id="ARBA00022980"/>
    </source>
</evidence>
<keyword evidence="4" id="KW-0963">Cytoplasm</keyword>
<dbReference type="GO" id="GO:0022626">
    <property type="term" value="C:cytosolic ribosome"/>
    <property type="evidence" value="ECO:0007669"/>
    <property type="project" value="UniProtKB-ARBA"/>
</dbReference>
<dbReference type="Proteomes" id="UP000759537">
    <property type="component" value="Unassembled WGS sequence"/>
</dbReference>
<proteinExistence type="inferred from homology"/>
<comment type="subcellular location">
    <subcellularLocation>
        <location evidence="4">Cytoplasm</location>
    </subcellularLocation>
</comment>
<dbReference type="InterPro" id="IPR001931">
    <property type="entry name" value="Ribosomal_eS21"/>
</dbReference>
<protein>
    <recommendedName>
        <fullName evidence="4">40S ribosomal protein S21</fullName>
    </recommendedName>
</protein>
<comment type="function">
    <text evidence="4">Required for the processing of the 20S rRNA-precursor to mature 18S rRNA in a late step of the maturation of 40S ribosomal subunits. Has a physiological role leading to 18S rRNA stability.</text>
</comment>
<sequence>MENDQGLLVDLYVPRKCAATNRLITSKDHASVQVVIADVDANGRALSTSTSFALSGQVRAQGEGDDSLNRLATKAGLLRNVWSYSK</sequence>
<dbReference type="GO" id="GO:0006364">
    <property type="term" value="P:rRNA processing"/>
    <property type="evidence" value="ECO:0007669"/>
    <property type="project" value="UniProtKB-KW"/>
</dbReference>
<reference evidence="5" key="1">
    <citation type="submission" date="2019-10" db="EMBL/GenBank/DDBJ databases">
        <authorList>
            <consortium name="DOE Joint Genome Institute"/>
            <person name="Kuo A."/>
            <person name="Miyauchi S."/>
            <person name="Kiss E."/>
            <person name="Drula E."/>
            <person name="Kohler A."/>
            <person name="Sanchez-Garcia M."/>
            <person name="Andreopoulos B."/>
            <person name="Barry K.W."/>
            <person name="Bonito G."/>
            <person name="Buee M."/>
            <person name="Carver A."/>
            <person name="Chen C."/>
            <person name="Cichocki N."/>
            <person name="Clum A."/>
            <person name="Culley D."/>
            <person name="Crous P.W."/>
            <person name="Fauchery L."/>
            <person name="Girlanda M."/>
            <person name="Hayes R."/>
            <person name="Keri Z."/>
            <person name="LaButti K."/>
            <person name="Lipzen A."/>
            <person name="Lombard V."/>
            <person name="Magnuson J."/>
            <person name="Maillard F."/>
            <person name="Morin E."/>
            <person name="Murat C."/>
            <person name="Nolan M."/>
            <person name="Ohm R."/>
            <person name="Pangilinan J."/>
            <person name="Pereira M."/>
            <person name="Perotto S."/>
            <person name="Peter M."/>
            <person name="Riley R."/>
            <person name="Sitrit Y."/>
            <person name="Stielow B."/>
            <person name="Szollosi G."/>
            <person name="Zifcakova L."/>
            <person name="Stursova M."/>
            <person name="Spatafora J.W."/>
            <person name="Tedersoo L."/>
            <person name="Vaario L.-M."/>
            <person name="Yamada A."/>
            <person name="Yan M."/>
            <person name="Wang P."/>
            <person name="Xu J."/>
            <person name="Bruns T."/>
            <person name="Baldrian P."/>
            <person name="Vilgalys R."/>
            <person name="Henrissat B."/>
            <person name="Grigoriev I.V."/>
            <person name="Hibbett D."/>
            <person name="Nagy L.G."/>
            <person name="Martin F.M."/>
        </authorList>
    </citation>
    <scope>NUCLEOTIDE SEQUENCE</scope>
    <source>
        <strain evidence="5">Prilba</strain>
    </source>
</reference>
<keyword evidence="2 4" id="KW-0689">Ribosomal protein</keyword>
<dbReference type="PIRSF" id="PIRSF002148">
    <property type="entry name" value="Ribosomal_S21e"/>
    <property type="match status" value="1"/>
</dbReference>
<dbReference type="FunFam" id="3.30.1230.20:FF:000001">
    <property type="entry name" value="40S ribosomal protein S21"/>
    <property type="match status" value="1"/>
</dbReference>
<dbReference type="OrthoDB" id="278325at2759"/>
<dbReference type="GO" id="GO:0003735">
    <property type="term" value="F:structural constituent of ribosome"/>
    <property type="evidence" value="ECO:0007669"/>
    <property type="project" value="InterPro"/>
</dbReference>
<evidence type="ECO:0000313" key="5">
    <source>
        <dbReference type="EMBL" id="KAF8478477.1"/>
    </source>
</evidence>
<gene>
    <name evidence="5" type="ORF">DFH94DRAFT_57824</name>
</gene>
<dbReference type="GO" id="GO:0042274">
    <property type="term" value="P:ribosomal small subunit biogenesis"/>
    <property type="evidence" value="ECO:0007669"/>
    <property type="project" value="UniProtKB-ARBA"/>
</dbReference>
<dbReference type="EMBL" id="WHVB01000011">
    <property type="protein sequence ID" value="KAF8478477.1"/>
    <property type="molecule type" value="Genomic_DNA"/>
</dbReference>
<evidence type="ECO:0000256" key="3">
    <source>
        <dbReference type="ARBA" id="ARBA00023274"/>
    </source>
</evidence>
<keyword evidence="3 4" id="KW-0687">Ribonucleoprotein</keyword>
<comment type="caution">
    <text evidence="5">The sequence shown here is derived from an EMBL/GenBank/DDBJ whole genome shotgun (WGS) entry which is preliminary data.</text>
</comment>